<feature type="domain" description="HTH lacI-type" evidence="4">
    <location>
        <begin position="5"/>
        <end position="59"/>
    </location>
</feature>
<organism evidence="5 6">
    <name type="scientific">Pseudonocardia parietis</name>
    <dbReference type="NCBI Taxonomy" id="570936"/>
    <lineage>
        <taxon>Bacteria</taxon>
        <taxon>Bacillati</taxon>
        <taxon>Actinomycetota</taxon>
        <taxon>Actinomycetes</taxon>
        <taxon>Pseudonocardiales</taxon>
        <taxon>Pseudonocardiaceae</taxon>
        <taxon>Pseudonocardia</taxon>
    </lineage>
</organism>
<dbReference type="Pfam" id="PF13377">
    <property type="entry name" value="Peripla_BP_3"/>
    <property type="match status" value="1"/>
</dbReference>
<dbReference type="SUPFAM" id="SSF47413">
    <property type="entry name" value="lambda repressor-like DNA-binding domains"/>
    <property type="match status" value="1"/>
</dbReference>
<keyword evidence="1" id="KW-0805">Transcription regulation</keyword>
<dbReference type="RefSeq" id="WP_210030349.1">
    <property type="nucleotide sequence ID" value="NZ_JAGINU010000001.1"/>
</dbReference>
<gene>
    <name evidence="5" type="ORF">JOF36_004450</name>
</gene>
<dbReference type="PANTHER" id="PTHR30146">
    <property type="entry name" value="LACI-RELATED TRANSCRIPTIONAL REPRESSOR"/>
    <property type="match status" value="1"/>
</dbReference>
<comment type="caution">
    <text evidence="5">The sequence shown here is derived from an EMBL/GenBank/DDBJ whole genome shotgun (WGS) entry which is preliminary data.</text>
</comment>
<dbReference type="InterPro" id="IPR028082">
    <property type="entry name" value="Peripla_BP_I"/>
</dbReference>
<dbReference type="InterPro" id="IPR000843">
    <property type="entry name" value="HTH_LacI"/>
</dbReference>
<proteinExistence type="predicted"/>
<dbReference type="PROSITE" id="PS00356">
    <property type="entry name" value="HTH_LACI_1"/>
    <property type="match status" value="1"/>
</dbReference>
<evidence type="ECO:0000256" key="2">
    <source>
        <dbReference type="ARBA" id="ARBA00023125"/>
    </source>
</evidence>
<keyword evidence="6" id="KW-1185">Reference proteome</keyword>
<dbReference type="Gene3D" id="1.10.260.40">
    <property type="entry name" value="lambda repressor-like DNA-binding domains"/>
    <property type="match status" value="1"/>
</dbReference>
<evidence type="ECO:0000256" key="1">
    <source>
        <dbReference type="ARBA" id="ARBA00023015"/>
    </source>
</evidence>
<dbReference type="CDD" id="cd06267">
    <property type="entry name" value="PBP1_LacI_sugar_binding-like"/>
    <property type="match status" value="1"/>
</dbReference>
<dbReference type="EMBL" id="JAGINU010000001">
    <property type="protein sequence ID" value="MBP2368754.1"/>
    <property type="molecule type" value="Genomic_DNA"/>
</dbReference>
<accession>A0ABS4VZ50</accession>
<evidence type="ECO:0000256" key="3">
    <source>
        <dbReference type="ARBA" id="ARBA00023163"/>
    </source>
</evidence>
<dbReference type="CDD" id="cd01392">
    <property type="entry name" value="HTH_LacI"/>
    <property type="match status" value="1"/>
</dbReference>
<dbReference type="Gene3D" id="3.40.50.2300">
    <property type="match status" value="2"/>
</dbReference>
<evidence type="ECO:0000259" key="4">
    <source>
        <dbReference type="PROSITE" id="PS50932"/>
    </source>
</evidence>
<reference evidence="5 6" key="1">
    <citation type="submission" date="2021-03" db="EMBL/GenBank/DDBJ databases">
        <title>Sequencing the genomes of 1000 actinobacteria strains.</title>
        <authorList>
            <person name="Klenk H.-P."/>
        </authorList>
    </citation>
    <scope>NUCLEOTIDE SEQUENCE [LARGE SCALE GENOMIC DNA]</scope>
    <source>
        <strain evidence="5 6">DSM 45256</strain>
    </source>
</reference>
<dbReference type="InterPro" id="IPR010982">
    <property type="entry name" value="Lambda_DNA-bd_dom_sf"/>
</dbReference>
<keyword evidence="3" id="KW-0804">Transcription</keyword>
<dbReference type="GO" id="GO:0003677">
    <property type="term" value="F:DNA binding"/>
    <property type="evidence" value="ECO:0007669"/>
    <property type="project" value="UniProtKB-KW"/>
</dbReference>
<dbReference type="Proteomes" id="UP001519295">
    <property type="component" value="Unassembled WGS sequence"/>
</dbReference>
<dbReference type="InterPro" id="IPR046335">
    <property type="entry name" value="LacI/GalR-like_sensor"/>
</dbReference>
<name>A0ABS4VZ50_9PSEU</name>
<dbReference type="SMART" id="SM00354">
    <property type="entry name" value="HTH_LACI"/>
    <property type="match status" value="1"/>
</dbReference>
<dbReference type="PANTHER" id="PTHR30146:SF153">
    <property type="entry name" value="LACTOSE OPERON REPRESSOR"/>
    <property type="match status" value="1"/>
</dbReference>
<keyword evidence="2 5" id="KW-0238">DNA-binding</keyword>
<dbReference type="PROSITE" id="PS50932">
    <property type="entry name" value="HTH_LACI_2"/>
    <property type="match status" value="1"/>
</dbReference>
<dbReference type="SUPFAM" id="SSF53822">
    <property type="entry name" value="Periplasmic binding protein-like I"/>
    <property type="match status" value="1"/>
</dbReference>
<protein>
    <submittedName>
        <fullName evidence="5">DNA-binding LacI/PurR family transcriptional regulator</fullName>
    </submittedName>
</protein>
<dbReference type="Pfam" id="PF00356">
    <property type="entry name" value="LacI"/>
    <property type="match status" value="1"/>
</dbReference>
<evidence type="ECO:0000313" key="5">
    <source>
        <dbReference type="EMBL" id="MBP2368754.1"/>
    </source>
</evidence>
<evidence type="ECO:0000313" key="6">
    <source>
        <dbReference type="Proteomes" id="UP001519295"/>
    </source>
</evidence>
<sequence length="343" mass="36096">MSGPVNLADVARRAGVSQATASRALSGHPHVAGTTRERVWEAARALEYVVSPDASGLARGTTGRIAVVVPHLARWWFGAALEGLSEVLREAGRDLLLYRLGDAVSRQAFFDELPTRRRADAVVLLGFGVDERERERLDRIGVGIVAAGTRVGSHPSVSIDEYAAGRQAMDHLVHLGHRRIGMIVAADPEVDLAQPAGRSSAYRAALADAGITPDPALTVTVSWSAEDGARAMGELLGSPDPPTAVYAHSDEIALGAVRTLRRSGLRVPEDVSVIGIDDHPLAATTDLSTVAQPVGEQGDLAGRMVLAGLAGEPVDPVITVPTRLVIRGSSGRPPAPRPANRRP</sequence>